<dbReference type="Gene3D" id="3.90.1720.30">
    <property type="entry name" value="PPPDE domains"/>
    <property type="match status" value="1"/>
</dbReference>
<dbReference type="PANTHER" id="PTHR33173">
    <property type="match status" value="1"/>
</dbReference>
<sequence length="180" mass="20994">MSFGSSSVVPKAKHGDDWKYKIYFDTEADNANGKIYDGTKGDSLLESMPRIVGANKDIVNVWAYKVPLTDMQLTKFILYHMFIVFETKDHMWWSIEKHTDGISLQRSRVCSAVRDSYKHNPRKPPIETIDTDKGSKSIHDLFQWLNENEELDKVYDYLNRNCQHFAKGVFNYLSVDKKLF</sequence>
<reference evidence="5" key="2">
    <citation type="submission" date="2020-11" db="EMBL/GenBank/DDBJ databases">
        <authorList>
            <person name="McCartney M.A."/>
            <person name="Auch B."/>
            <person name="Kono T."/>
            <person name="Mallez S."/>
            <person name="Becker A."/>
            <person name="Gohl D.M."/>
            <person name="Silverstein K.A.T."/>
            <person name="Koren S."/>
            <person name="Bechman K.B."/>
            <person name="Herman A."/>
            <person name="Abrahante J.E."/>
            <person name="Garbe J."/>
        </authorList>
    </citation>
    <scope>NUCLEOTIDE SEQUENCE</scope>
    <source>
        <strain evidence="5">Duluth1</strain>
        <tissue evidence="5">Whole animal</tissue>
    </source>
</reference>
<dbReference type="Proteomes" id="UP000828390">
    <property type="component" value="Unassembled WGS sequence"/>
</dbReference>
<dbReference type="InterPro" id="IPR008580">
    <property type="entry name" value="PPPDE_dom"/>
</dbReference>
<evidence type="ECO:0000313" key="5">
    <source>
        <dbReference type="EMBL" id="KAH3801678.1"/>
    </source>
</evidence>
<evidence type="ECO:0000256" key="2">
    <source>
        <dbReference type="ARBA" id="ARBA00022670"/>
    </source>
</evidence>
<evidence type="ECO:0000256" key="1">
    <source>
        <dbReference type="ARBA" id="ARBA00008140"/>
    </source>
</evidence>
<feature type="domain" description="PPPDE" evidence="4">
    <location>
        <begin position="78"/>
        <end position="176"/>
    </location>
</feature>
<evidence type="ECO:0000259" key="4">
    <source>
        <dbReference type="Pfam" id="PF05903"/>
    </source>
</evidence>
<dbReference type="PANTHER" id="PTHR33173:SF2">
    <property type="entry name" value="MYND-TYPE DOMAIN-CONTAINING PROTEIN"/>
    <property type="match status" value="1"/>
</dbReference>
<organism evidence="5 6">
    <name type="scientific">Dreissena polymorpha</name>
    <name type="common">Zebra mussel</name>
    <name type="synonym">Mytilus polymorpha</name>
    <dbReference type="NCBI Taxonomy" id="45954"/>
    <lineage>
        <taxon>Eukaryota</taxon>
        <taxon>Metazoa</taxon>
        <taxon>Spiralia</taxon>
        <taxon>Lophotrochozoa</taxon>
        <taxon>Mollusca</taxon>
        <taxon>Bivalvia</taxon>
        <taxon>Autobranchia</taxon>
        <taxon>Heteroconchia</taxon>
        <taxon>Euheterodonta</taxon>
        <taxon>Imparidentia</taxon>
        <taxon>Neoheterodontei</taxon>
        <taxon>Myida</taxon>
        <taxon>Dreissenoidea</taxon>
        <taxon>Dreissenidae</taxon>
        <taxon>Dreissena</taxon>
    </lineage>
</organism>
<keyword evidence="2" id="KW-0645">Protease</keyword>
<dbReference type="EMBL" id="JAIWYP010000007">
    <property type="protein sequence ID" value="KAH3801678.1"/>
    <property type="molecule type" value="Genomic_DNA"/>
</dbReference>
<gene>
    <name evidence="5" type="ORF">DPMN_155337</name>
</gene>
<protein>
    <recommendedName>
        <fullName evidence="4">PPPDE domain-containing protein</fullName>
    </recommendedName>
</protein>
<proteinExistence type="inferred from homology"/>
<reference evidence="5" key="1">
    <citation type="journal article" date="2019" name="bioRxiv">
        <title>The Genome of the Zebra Mussel, Dreissena polymorpha: A Resource for Invasive Species Research.</title>
        <authorList>
            <person name="McCartney M.A."/>
            <person name="Auch B."/>
            <person name="Kono T."/>
            <person name="Mallez S."/>
            <person name="Zhang Y."/>
            <person name="Obille A."/>
            <person name="Becker A."/>
            <person name="Abrahante J.E."/>
            <person name="Garbe J."/>
            <person name="Badalamenti J.P."/>
            <person name="Herman A."/>
            <person name="Mangelson H."/>
            <person name="Liachko I."/>
            <person name="Sullivan S."/>
            <person name="Sone E.D."/>
            <person name="Koren S."/>
            <person name="Silverstein K.A.T."/>
            <person name="Beckman K.B."/>
            <person name="Gohl D.M."/>
        </authorList>
    </citation>
    <scope>NUCLEOTIDE SEQUENCE</scope>
    <source>
        <strain evidence="5">Duluth1</strain>
        <tissue evidence="5">Whole animal</tissue>
    </source>
</reference>
<keyword evidence="6" id="KW-1185">Reference proteome</keyword>
<evidence type="ECO:0000313" key="6">
    <source>
        <dbReference type="Proteomes" id="UP000828390"/>
    </source>
</evidence>
<evidence type="ECO:0000256" key="3">
    <source>
        <dbReference type="ARBA" id="ARBA00022801"/>
    </source>
</evidence>
<comment type="similarity">
    <text evidence="1">Belongs to the DeSI family.</text>
</comment>
<keyword evidence="3" id="KW-0378">Hydrolase</keyword>
<dbReference type="AlphaFoldDB" id="A0A9D4JAT5"/>
<accession>A0A9D4JAT5</accession>
<dbReference type="GO" id="GO:0008233">
    <property type="term" value="F:peptidase activity"/>
    <property type="evidence" value="ECO:0007669"/>
    <property type="project" value="UniProtKB-KW"/>
</dbReference>
<dbReference type="GO" id="GO:0006508">
    <property type="term" value="P:proteolysis"/>
    <property type="evidence" value="ECO:0007669"/>
    <property type="project" value="UniProtKB-KW"/>
</dbReference>
<comment type="caution">
    <text evidence="5">The sequence shown here is derived from an EMBL/GenBank/DDBJ whole genome shotgun (WGS) entry which is preliminary data.</text>
</comment>
<dbReference type="InterPro" id="IPR042266">
    <property type="entry name" value="PPPDE_sf"/>
</dbReference>
<dbReference type="Pfam" id="PF05903">
    <property type="entry name" value="Peptidase_C97"/>
    <property type="match status" value="1"/>
</dbReference>
<name>A0A9D4JAT5_DREPO</name>